<feature type="transmembrane region" description="Helical" evidence="5">
    <location>
        <begin position="267"/>
        <end position="287"/>
    </location>
</feature>
<dbReference type="InterPro" id="IPR050638">
    <property type="entry name" value="AA-Vitamin_Transporters"/>
</dbReference>
<proteinExistence type="predicted"/>
<feature type="transmembrane region" description="Helical" evidence="5">
    <location>
        <begin position="72"/>
        <end position="92"/>
    </location>
</feature>
<dbReference type="STRING" id="89524.SAMN05444370_102276"/>
<keyword evidence="2 5" id="KW-0812">Transmembrane</keyword>
<keyword evidence="4 5" id="KW-0472">Membrane</keyword>
<evidence type="ECO:0000259" key="6">
    <source>
        <dbReference type="Pfam" id="PF00892"/>
    </source>
</evidence>
<evidence type="ECO:0000313" key="7">
    <source>
        <dbReference type="EMBL" id="SDZ94427.1"/>
    </source>
</evidence>
<sequence>MTSPDPPFPLLPAVLLTLLAFAANSILGRLAMAEGLIGPGAFTALRLGAGALVLAALALSRPSGRAAARATASPASAVTLFLYAAAFSFAYLRIDAAIGALALFASVQATMFVGALMGGERPGPARWLGALSALAGLGALVAPGAAAPDGLALALMAVSGAAWGCFSLIGRRGGAPLPRMAGAFALAAPLGFALWGVAALAGESGAMDPRGAALALASGGLTSACGYALWYAILPRLRATTAALAQLTVPLITLGGGMAVLGEPLTWRFVVAAVLVLGGVGAATMVAERPPAARKTP</sequence>
<feature type="transmembrane region" description="Helical" evidence="5">
    <location>
        <begin position="213"/>
        <end position="234"/>
    </location>
</feature>
<gene>
    <name evidence="7" type="ORF">SAMN05444370_102276</name>
</gene>
<comment type="subcellular location">
    <subcellularLocation>
        <location evidence="1">Membrane</location>
        <topology evidence="1">Multi-pass membrane protein</topology>
    </subcellularLocation>
</comment>
<reference evidence="7 8" key="1">
    <citation type="submission" date="2016-10" db="EMBL/GenBank/DDBJ databases">
        <authorList>
            <person name="de Groot N.N."/>
        </authorList>
    </citation>
    <scope>NUCLEOTIDE SEQUENCE [LARGE SCALE GENOMIC DNA]</scope>
    <source>
        <strain evidence="7 8">DSM 15345</strain>
    </source>
</reference>
<dbReference type="PANTHER" id="PTHR32322">
    <property type="entry name" value="INNER MEMBRANE TRANSPORTER"/>
    <property type="match status" value="1"/>
</dbReference>
<dbReference type="RefSeq" id="WP_093248721.1">
    <property type="nucleotide sequence ID" value="NZ_FNQM01000002.1"/>
</dbReference>
<evidence type="ECO:0000313" key="8">
    <source>
        <dbReference type="Proteomes" id="UP000198703"/>
    </source>
</evidence>
<evidence type="ECO:0000256" key="5">
    <source>
        <dbReference type="SAM" id="Phobius"/>
    </source>
</evidence>
<feature type="transmembrane region" description="Helical" evidence="5">
    <location>
        <begin position="181"/>
        <end position="201"/>
    </location>
</feature>
<dbReference type="EMBL" id="FNQM01000002">
    <property type="protein sequence ID" value="SDZ94427.1"/>
    <property type="molecule type" value="Genomic_DNA"/>
</dbReference>
<protein>
    <submittedName>
        <fullName evidence="7">Threonine/homoserine efflux transporter RhtA</fullName>
    </submittedName>
</protein>
<feature type="transmembrane region" description="Helical" evidence="5">
    <location>
        <begin position="98"/>
        <end position="118"/>
    </location>
</feature>
<organism evidence="7 8">
    <name type="scientific">Rubrimonas cliftonensis</name>
    <dbReference type="NCBI Taxonomy" id="89524"/>
    <lineage>
        <taxon>Bacteria</taxon>
        <taxon>Pseudomonadati</taxon>
        <taxon>Pseudomonadota</taxon>
        <taxon>Alphaproteobacteria</taxon>
        <taxon>Rhodobacterales</taxon>
        <taxon>Paracoccaceae</taxon>
        <taxon>Rubrimonas</taxon>
    </lineage>
</organism>
<dbReference type="PANTHER" id="PTHR32322:SF9">
    <property type="entry name" value="AMINO-ACID METABOLITE EFFLUX PUMP-RELATED"/>
    <property type="match status" value="1"/>
</dbReference>
<feature type="transmembrane region" description="Helical" evidence="5">
    <location>
        <begin position="151"/>
        <end position="169"/>
    </location>
</feature>
<feature type="transmembrane region" description="Helical" evidence="5">
    <location>
        <begin position="43"/>
        <end position="60"/>
    </location>
</feature>
<feature type="transmembrane region" description="Helical" evidence="5">
    <location>
        <begin position="125"/>
        <end position="145"/>
    </location>
</feature>
<accession>A0A1H3X4W0</accession>
<keyword evidence="3 5" id="KW-1133">Transmembrane helix</keyword>
<evidence type="ECO:0000256" key="2">
    <source>
        <dbReference type="ARBA" id="ARBA00022692"/>
    </source>
</evidence>
<name>A0A1H3X4W0_9RHOB</name>
<dbReference type="Proteomes" id="UP000198703">
    <property type="component" value="Unassembled WGS sequence"/>
</dbReference>
<evidence type="ECO:0000256" key="1">
    <source>
        <dbReference type="ARBA" id="ARBA00004141"/>
    </source>
</evidence>
<dbReference type="SUPFAM" id="SSF103481">
    <property type="entry name" value="Multidrug resistance efflux transporter EmrE"/>
    <property type="match status" value="2"/>
</dbReference>
<dbReference type="AlphaFoldDB" id="A0A1H3X4W0"/>
<feature type="transmembrane region" description="Helical" evidence="5">
    <location>
        <begin position="241"/>
        <end position="261"/>
    </location>
</feature>
<keyword evidence="8" id="KW-1185">Reference proteome</keyword>
<dbReference type="InterPro" id="IPR037185">
    <property type="entry name" value="EmrE-like"/>
</dbReference>
<dbReference type="OrthoDB" id="321830at2"/>
<feature type="domain" description="EamA" evidence="6">
    <location>
        <begin position="152"/>
        <end position="280"/>
    </location>
</feature>
<evidence type="ECO:0000256" key="4">
    <source>
        <dbReference type="ARBA" id="ARBA00023136"/>
    </source>
</evidence>
<evidence type="ECO:0000256" key="3">
    <source>
        <dbReference type="ARBA" id="ARBA00022989"/>
    </source>
</evidence>
<dbReference type="GO" id="GO:0016020">
    <property type="term" value="C:membrane"/>
    <property type="evidence" value="ECO:0007669"/>
    <property type="project" value="UniProtKB-SubCell"/>
</dbReference>
<dbReference type="Pfam" id="PF00892">
    <property type="entry name" value="EamA"/>
    <property type="match status" value="1"/>
</dbReference>
<dbReference type="InterPro" id="IPR000620">
    <property type="entry name" value="EamA_dom"/>
</dbReference>